<dbReference type="OMA" id="HARTGLW"/>
<accession>A0A7W4TQ88</accession>
<sequence>MTDAHAPLADLVAAVPGLPTGRLVAPAGYGGAEPLLWVADVPAGRGRWAELAAAHPATGLWPVLLEGLAEGDLARPWLEGEFAPAPWAPLDVPALEPLLAEAFAGAFEDEDEFPAGPPPWPGPSPALTPVADPAAVAAVLADELVDHGAPRHLGLVPAARGADVLAVLGWLGATNHDTAPGVLSSVLRSWEDRFGVRLVALGFDTVVVSVAAPPADAAEALPVAAEHLGFCYDAVFQDGPGDLAAYAAELVGTGAWRFWWD</sequence>
<proteinExistence type="predicted"/>
<dbReference type="InterPro" id="IPR025349">
    <property type="entry name" value="DUF4253"/>
</dbReference>
<dbReference type="RefSeq" id="WP_012086154.1">
    <property type="nucleotide sequence ID" value="NZ_JACHVY010000003.1"/>
</dbReference>
<feature type="domain" description="DUF4253" evidence="1">
    <location>
        <begin position="153"/>
        <end position="261"/>
    </location>
</feature>
<dbReference type="AlphaFoldDB" id="A0A7W4TQ88"/>
<dbReference type="Proteomes" id="UP000533269">
    <property type="component" value="Unassembled WGS sequence"/>
</dbReference>
<dbReference type="EMBL" id="JACHVY010000003">
    <property type="protein sequence ID" value="MBB2902441.1"/>
    <property type="molecule type" value="Genomic_DNA"/>
</dbReference>
<name>A0A7W4TQ88_KINRA</name>
<reference evidence="2 3" key="2">
    <citation type="submission" date="2020-08" db="EMBL/GenBank/DDBJ databases">
        <authorList>
            <person name="Partida-Martinez L."/>
            <person name="Huntemann M."/>
            <person name="Clum A."/>
            <person name="Wang J."/>
            <person name="Palaniappan K."/>
            <person name="Ritter S."/>
            <person name="Chen I.-M."/>
            <person name="Stamatis D."/>
            <person name="Reddy T."/>
            <person name="O'Malley R."/>
            <person name="Daum C."/>
            <person name="Shapiro N."/>
            <person name="Ivanova N."/>
            <person name="Kyrpides N."/>
            <person name="Woyke T."/>
        </authorList>
    </citation>
    <scope>NUCLEOTIDE SEQUENCE [LARGE SCALE GENOMIC DNA]</scope>
    <source>
        <strain evidence="2 3">AS2.23</strain>
    </source>
</reference>
<dbReference type="Pfam" id="PF14062">
    <property type="entry name" value="DUF4253"/>
    <property type="match status" value="1"/>
</dbReference>
<comment type="caution">
    <text evidence="2">The sequence shown here is derived from an EMBL/GenBank/DDBJ whole genome shotgun (WGS) entry which is preliminary data.</text>
</comment>
<evidence type="ECO:0000313" key="2">
    <source>
        <dbReference type="EMBL" id="MBB2902441.1"/>
    </source>
</evidence>
<organism evidence="2 3">
    <name type="scientific">Kineococcus radiotolerans</name>
    <dbReference type="NCBI Taxonomy" id="131568"/>
    <lineage>
        <taxon>Bacteria</taxon>
        <taxon>Bacillati</taxon>
        <taxon>Actinomycetota</taxon>
        <taxon>Actinomycetes</taxon>
        <taxon>Kineosporiales</taxon>
        <taxon>Kineosporiaceae</taxon>
        <taxon>Kineococcus</taxon>
    </lineage>
</organism>
<gene>
    <name evidence="2" type="ORF">FHR75_003272</name>
</gene>
<evidence type="ECO:0000313" key="3">
    <source>
        <dbReference type="Proteomes" id="UP000533269"/>
    </source>
</evidence>
<protein>
    <recommendedName>
        <fullName evidence="1">DUF4253 domain-containing protein</fullName>
    </recommendedName>
</protein>
<reference evidence="2 3" key="1">
    <citation type="submission" date="2020-08" db="EMBL/GenBank/DDBJ databases">
        <title>The Agave Microbiome: Exploring the role of microbial communities in plant adaptations to desert environments.</title>
        <authorList>
            <person name="Partida-Martinez L.P."/>
        </authorList>
    </citation>
    <scope>NUCLEOTIDE SEQUENCE [LARGE SCALE GENOMIC DNA]</scope>
    <source>
        <strain evidence="2 3">AS2.23</strain>
    </source>
</reference>
<evidence type="ECO:0000259" key="1">
    <source>
        <dbReference type="Pfam" id="PF14062"/>
    </source>
</evidence>